<dbReference type="AlphaFoldDB" id="A0A7C6A8L1"/>
<evidence type="ECO:0000256" key="2">
    <source>
        <dbReference type="ARBA" id="ARBA00022679"/>
    </source>
</evidence>
<dbReference type="Pfam" id="PF01515">
    <property type="entry name" value="PTA_PTB"/>
    <property type="match status" value="1"/>
</dbReference>
<organism evidence="5">
    <name type="scientific">candidate division WOR-3 bacterium</name>
    <dbReference type="NCBI Taxonomy" id="2052148"/>
    <lineage>
        <taxon>Bacteria</taxon>
        <taxon>Bacteria division WOR-3</taxon>
    </lineage>
</organism>
<evidence type="ECO:0000259" key="4">
    <source>
        <dbReference type="Pfam" id="PF01515"/>
    </source>
</evidence>
<keyword evidence="3" id="KW-0012">Acyltransferase</keyword>
<sequence>MKDFQELLTKAKKRGKKCCVVACAEDFPTIEALHYAQKENIATGVLFGDRMRIEKIAESLKIPLTDFVIHHAGSEAEAVSGAIDFVKQNGDFLMKGQINTANFLKGILDEKHGLRGERILSHVALLSLPSYHKVLFISDGGMNTDLDLRRKIDIVKNAIELARFLGIGQPKVALLSAIERVNLNISETLDWAIITRMGEQGEFGDAIIEGPLALDIAFSTQSAQIKKVASRVSGDVDILIVPSIATGNILAKGLQYLGGAKICGIIVGAKRPVVMLSRADTPETKLFSIALGNLAA</sequence>
<gene>
    <name evidence="5" type="ORF">ENW73_03030</name>
</gene>
<feature type="domain" description="Phosphate acetyl/butaryl transferase" evidence="4">
    <location>
        <begin position="86"/>
        <end position="291"/>
    </location>
</feature>
<dbReference type="PIRSF" id="PIRSF000428">
    <property type="entry name" value="P_Ac_trans"/>
    <property type="match status" value="1"/>
</dbReference>
<dbReference type="PANTHER" id="PTHR43356">
    <property type="entry name" value="PHOSPHATE ACETYLTRANSFERASE"/>
    <property type="match status" value="1"/>
</dbReference>
<dbReference type="Gene3D" id="3.40.718.10">
    <property type="entry name" value="Isopropylmalate Dehydrogenase"/>
    <property type="match status" value="1"/>
</dbReference>
<proteinExistence type="inferred from homology"/>
<evidence type="ECO:0000256" key="1">
    <source>
        <dbReference type="ARBA" id="ARBA00005656"/>
    </source>
</evidence>
<keyword evidence="2 5" id="KW-0808">Transferase</keyword>
<reference evidence="5" key="1">
    <citation type="journal article" date="2020" name="mSystems">
        <title>Genome- and Community-Level Interaction Insights into Carbon Utilization and Element Cycling Functions of Hydrothermarchaeota in Hydrothermal Sediment.</title>
        <authorList>
            <person name="Zhou Z."/>
            <person name="Liu Y."/>
            <person name="Xu W."/>
            <person name="Pan J."/>
            <person name="Luo Z.H."/>
            <person name="Li M."/>
        </authorList>
    </citation>
    <scope>NUCLEOTIDE SEQUENCE [LARGE SCALE GENOMIC DNA]</scope>
    <source>
        <strain evidence="5">SpSt-876</strain>
    </source>
</reference>
<dbReference type="PANTHER" id="PTHR43356:SF2">
    <property type="entry name" value="PHOSPHATE ACETYLTRANSFERASE"/>
    <property type="match status" value="1"/>
</dbReference>
<dbReference type="InterPro" id="IPR012147">
    <property type="entry name" value="P_Ac_Bu_trans"/>
</dbReference>
<comment type="caution">
    <text evidence="5">The sequence shown here is derived from an EMBL/GenBank/DDBJ whole genome shotgun (WGS) entry which is preliminary data.</text>
</comment>
<dbReference type="EMBL" id="DTLI01000075">
    <property type="protein sequence ID" value="HHS51828.1"/>
    <property type="molecule type" value="Genomic_DNA"/>
</dbReference>
<protein>
    <submittedName>
        <fullName evidence="5">Bifunctional enoyl-CoA hydratase/phosphate acetyltransferase</fullName>
    </submittedName>
</protein>
<comment type="similarity">
    <text evidence="1">Belongs to the phosphate acetyltransferase and butyryltransferase family.</text>
</comment>
<accession>A0A7C6A8L1</accession>
<evidence type="ECO:0000313" key="5">
    <source>
        <dbReference type="EMBL" id="HHS51828.1"/>
    </source>
</evidence>
<evidence type="ECO:0000256" key="3">
    <source>
        <dbReference type="ARBA" id="ARBA00023315"/>
    </source>
</evidence>
<dbReference type="SUPFAM" id="SSF53659">
    <property type="entry name" value="Isocitrate/Isopropylmalate dehydrogenase-like"/>
    <property type="match status" value="1"/>
</dbReference>
<name>A0A7C6A8L1_UNCW3</name>
<dbReference type="NCBIfam" id="NF006045">
    <property type="entry name" value="PRK08190.1"/>
    <property type="match status" value="1"/>
</dbReference>
<dbReference type="InterPro" id="IPR050500">
    <property type="entry name" value="Phos_Acetyltrans/Butyryltrans"/>
</dbReference>
<dbReference type="GO" id="GO:0016746">
    <property type="term" value="F:acyltransferase activity"/>
    <property type="evidence" value="ECO:0007669"/>
    <property type="project" value="UniProtKB-KW"/>
</dbReference>
<dbReference type="InterPro" id="IPR002505">
    <property type="entry name" value="PTA_PTB"/>
</dbReference>